<feature type="transmembrane region" description="Helical" evidence="1">
    <location>
        <begin position="58"/>
        <end position="87"/>
    </location>
</feature>
<accession>A0A7G9YH36</accession>
<sequence>MILSVSVSMYLPGSLNIFSISVSSPMFSFLKVVSSMCWQTEIYIIEIVVITADARVSFSYFSCFVLSFSISLSFFSAFFSVFSLLFFRSDASFRNSFFSFSRPTRNLISSFLISSIFWYCVVCSSKSSKSSALISAAFIAFPIPAPDLLNLFCASCRLILSSSSSAHVFAIWLSIFSFCFSEYLHVWLCAYPLLPVSYRIRNSFFRLQSGRHDRSSVPGC</sequence>
<feature type="transmembrane region" description="Helical" evidence="1">
    <location>
        <begin position="136"/>
        <end position="160"/>
    </location>
</feature>
<evidence type="ECO:0000256" key="1">
    <source>
        <dbReference type="SAM" id="Phobius"/>
    </source>
</evidence>
<gene>
    <name evidence="2" type="ORF">JEFCCPNJ_00002</name>
</gene>
<dbReference type="AlphaFoldDB" id="A0A7G9YH36"/>
<evidence type="ECO:0000313" key="2">
    <source>
        <dbReference type="EMBL" id="QNO47320.1"/>
    </source>
</evidence>
<protein>
    <submittedName>
        <fullName evidence="2">Uncharacterized protein</fullName>
    </submittedName>
</protein>
<reference evidence="2" key="1">
    <citation type="submission" date="2020-06" db="EMBL/GenBank/DDBJ databases">
        <title>Unique genomic features of the anaerobic methanotrophic archaea.</title>
        <authorList>
            <person name="Chadwick G.L."/>
            <person name="Skennerton C.T."/>
            <person name="Laso-Perez R."/>
            <person name="Leu A.O."/>
            <person name="Speth D.R."/>
            <person name="Yu H."/>
            <person name="Morgan-Lang C."/>
            <person name="Hatzenpichler R."/>
            <person name="Goudeau D."/>
            <person name="Malmstrom R."/>
            <person name="Brazelton W.J."/>
            <person name="Woyke T."/>
            <person name="Hallam S.J."/>
            <person name="Tyson G.W."/>
            <person name="Wegener G."/>
            <person name="Boetius A."/>
            <person name="Orphan V."/>
        </authorList>
    </citation>
    <scope>NUCLEOTIDE SEQUENCE</scope>
</reference>
<keyword evidence="1" id="KW-1133">Transmembrane helix</keyword>
<feature type="transmembrane region" description="Helical" evidence="1">
    <location>
        <begin position="166"/>
        <end position="194"/>
    </location>
</feature>
<keyword evidence="1" id="KW-0472">Membrane</keyword>
<dbReference type="EMBL" id="MT631257">
    <property type="protein sequence ID" value="QNO47320.1"/>
    <property type="molecule type" value="Genomic_DNA"/>
</dbReference>
<name>A0A7G9YH36_9EURY</name>
<keyword evidence="1" id="KW-0812">Transmembrane</keyword>
<proteinExistence type="predicted"/>
<organism evidence="2">
    <name type="scientific">Candidatus Methanogaster sp. ANME-2c ERB4</name>
    <dbReference type="NCBI Taxonomy" id="2759911"/>
    <lineage>
        <taxon>Archaea</taxon>
        <taxon>Methanobacteriati</taxon>
        <taxon>Methanobacteriota</taxon>
        <taxon>Stenosarchaea group</taxon>
        <taxon>Methanomicrobia</taxon>
        <taxon>Methanosarcinales</taxon>
        <taxon>ANME-2 cluster</taxon>
        <taxon>Candidatus Methanogasteraceae</taxon>
        <taxon>Candidatus Methanogaster</taxon>
    </lineage>
</organism>
<feature type="transmembrane region" description="Helical" evidence="1">
    <location>
        <begin position="107"/>
        <end position="124"/>
    </location>
</feature>